<feature type="transmembrane region" description="Helical" evidence="2">
    <location>
        <begin position="15"/>
        <end position="34"/>
    </location>
</feature>
<gene>
    <name evidence="3" type="ORF">EVOR1521_LOCUS1537</name>
</gene>
<keyword evidence="2" id="KW-0472">Membrane</keyword>
<feature type="region of interest" description="Disordered" evidence="1">
    <location>
        <begin position="38"/>
        <end position="60"/>
    </location>
</feature>
<dbReference type="EMBL" id="CAUJNA010000058">
    <property type="protein sequence ID" value="CAJ1371162.1"/>
    <property type="molecule type" value="Genomic_DNA"/>
</dbReference>
<accession>A0AA36ML16</accession>
<protein>
    <submittedName>
        <fullName evidence="3">Uncharacterized protein</fullName>
    </submittedName>
</protein>
<evidence type="ECO:0000256" key="1">
    <source>
        <dbReference type="SAM" id="MobiDB-lite"/>
    </source>
</evidence>
<evidence type="ECO:0000256" key="2">
    <source>
        <dbReference type="SAM" id="Phobius"/>
    </source>
</evidence>
<comment type="caution">
    <text evidence="3">The sequence shown here is derived from an EMBL/GenBank/DDBJ whole genome shotgun (WGS) entry which is preliminary data.</text>
</comment>
<dbReference type="AlphaFoldDB" id="A0AA36ML16"/>
<dbReference type="Proteomes" id="UP001178507">
    <property type="component" value="Unassembled WGS sequence"/>
</dbReference>
<keyword evidence="2" id="KW-1133">Transmembrane helix</keyword>
<evidence type="ECO:0000313" key="4">
    <source>
        <dbReference type="Proteomes" id="UP001178507"/>
    </source>
</evidence>
<organism evidence="3 4">
    <name type="scientific">Effrenium voratum</name>
    <dbReference type="NCBI Taxonomy" id="2562239"/>
    <lineage>
        <taxon>Eukaryota</taxon>
        <taxon>Sar</taxon>
        <taxon>Alveolata</taxon>
        <taxon>Dinophyceae</taxon>
        <taxon>Suessiales</taxon>
        <taxon>Symbiodiniaceae</taxon>
        <taxon>Effrenium</taxon>
    </lineage>
</organism>
<keyword evidence="4" id="KW-1185">Reference proteome</keyword>
<sequence length="72" mass="7969">MSAFAPEYLTPKQRAIARAVAFLTAIVVIVKLGARGPDERREAVGPRKPRGSESAWTGPPGEARKVRVFFFW</sequence>
<evidence type="ECO:0000313" key="3">
    <source>
        <dbReference type="EMBL" id="CAJ1371162.1"/>
    </source>
</evidence>
<name>A0AA36ML16_9DINO</name>
<reference evidence="3" key="1">
    <citation type="submission" date="2023-08" db="EMBL/GenBank/DDBJ databases">
        <authorList>
            <person name="Chen Y."/>
            <person name="Shah S."/>
            <person name="Dougan E. K."/>
            <person name="Thang M."/>
            <person name="Chan C."/>
        </authorList>
    </citation>
    <scope>NUCLEOTIDE SEQUENCE</scope>
</reference>
<keyword evidence="2" id="KW-0812">Transmembrane</keyword>
<proteinExistence type="predicted"/>